<keyword evidence="2" id="KW-0680">Restriction system</keyword>
<evidence type="ECO:0000256" key="3">
    <source>
        <dbReference type="ARBA" id="ARBA00023125"/>
    </source>
</evidence>
<organism evidence="6">
    <name type="scientific">mine drainage metagenome</name>
    <dbReference type="NCBI Taxonomy" id="410659"/>
    <lineage>
        <taxon>unclassified sequences</taxon>
        <taxon>metagenomes</taxon>
        <taxon>ecological metagenomes</taxon>
    </lineage>
</organism>
<comment type="caution">
    <text evidence="6">The sequence shown here is derived from an EMBL/GenBank/DDBJ whole genome shotgun (WGS) entry which is preliminary data.</text>
</comment>
<dbReference type="PANTHER" id="PTHR30408">
    <property type="entry name" value="TYPE-1 RESTRICTION ENZYME ECOKI SPECIFICITY PROTEIN"/>
    <property type="match status" value="1"/>
</dbReference>
<dbReference type="Gene3D" id="3.90.220.20">
    <property type="entry name" value="DNA methylase specificity domains"/>
    <property type="match status" value="2"/>
</dbReference>
<feature type="domain" description="Type I restriction modification DNA specificity" evidence="5">
    <location>
        <begin position="3"/>
        <end position="140"/>
    </location>
</feature>
<accession>A0A1J5RZT3</accession>
<evidence type="ECO:0000256" key="2">
    <source>
        <dbReference type="ARBA" id="ARBA00022747"/>
    </source>
</evidence>
<dbReference type="Pfam" id="PF01420">
    <property type="entry name" value="Methylase_S"/>
    <property type="match status" value="1"/>
</dbReference>
<name>A0A1J5RZT3_9ZZZZ</name>
<dbReference type="InterPro" id="IPR000055">
    <property type="entry name" value="Restrct_endonuc_typeI_TRD"/>
</dbReference>
<dbReference type="AlphaFoldDB" id="A0A1J5RZT3"/>
<evidence type="ECO:0000259" key="5">
    <source>
        <dbReference type="Pfam" id="PF01420"/>
    </source>
</evidence>
<evidence type="ECO:0000256" key="1">
    <source>
        <dbReference type="ARBA" id="ARBA00010923"/>
    </source>
</evidence>
<dbReference type="GO" id="GO:0003677">
    <property type="term" value="F:DNA binding"/>
    <property type="evidence" value="ECO:0007669"/>
    <property type="project" value="UniProtKB-KW"/>
</dbReference>
<sequence length="368" mass="41196">MTIMRLGDICEFKYGSALPERSRVPGATPVYGSNGEVGTHNQSYTDGPAIIVGRKGSIGEVNYSPDPCWPIDTTYYIDQSATEHNLRWLAYALSGLDLGQLNKATGVPGLNRNDAYEKTLHVPSLEEQRRIAVILDQANDLRRKRVESIRQIDRLIEADFSSSFVEDASPNWPEVAIEDVCFSIRTGPFGSQLLHSEFVESGVAVLGIDNAVRNEFAWDERRYITEEKFRKLSRFRVFPNDVIITIMGTCGRAAVVPDTIPVAITTKHLCCLTLDATRCLPEFLHACFLLSPTVLRQLGVSARGAVMPGLNMGLIKKTRFQLPPIDLQRAFVARTRKINGLKTDCLRHLTKLDELFFSLQHRAFRGEL</sequence>
<reference evidence="6" key="1">
    <citation type="submission" date="2016-10" db="EMBL/GenBank/DDBJ databases">
        <title>Sequence of Gallionella enrichment culture.</title>
        <authorList>
            <person name="Poehlein A."/>
            <person name="Muehling M."/>
            <person name="Daniel R."/>
        </authorList>
    </citation>
    <scope>NUCLEOTIDE SEQUENCE</scope>
</reference>
<keyword evidence="3" id="KW-0238">DNA-binding</keyword>
<dbReference type="InterPro" id="IPR052021">
    <property type="entry name" value="Type-I_RS_S_subunit"/>
</dbReference>
<protein>
    <submittedName>
        <fullName evidence="6">Type I restriction modification DNA specificity domain protein</fullName>
    </submittedName>
</protein>
<gene>
    <name evidence="6" type="ORF">GALL_244530</name>
</gene>
<dbReference type="GO" id="GO:0009307">
    <property type="term" value="P:DNA restriction-modification system"/>
    <property type="evidence" value="ECO:0007669"/>
    <property type="project" value="UniProtKB-KW"/>
</dbReference>
<comment type="similarity">
    <text evidence="1">Belongs to the type-I restriction system S methylase family.</text>
</comment>
<evidence type="ECO:0000256" key="4">
    <source>
        <dbReference type="SAM" id="MobiDB-lite"/>
    </source>
</evidence>
<dbReference type="EMBL" id="MLJW01000204">
    <property type="protein sequence ID" value="OIQ93605.1"/>
    <property type="molecule type" value="Genomic_DNA"/>
</dbReference>
<dbReference type="InterPro" id="IPR044946">
    <property type="entry name" value="Restrct_endonuc_typeI_TRD_sf"/>
</dbReference>
<dbReference type="CDD" id="cd17267">
    <property type="entry name" value="RMtype1_S_EcoAO83I-TRD1-CR1_like"/>
    <property type="match status" value="1"/>
</dbReference>
<proteinExistence type="inferred from homology"/>
<evidence type="ECO:0000313" key="6">
    <source>
        <dbReference type="EMBL" id="OIQ93605.1"/>
    </source>
</evidence>
<dbReference type="PANTHER" id="PTHR30408:SF12">
    <property type="entry name" value="TYPE I RESTRICTION ENZYME MJAVIII SPECIFICITY SUBUNIT"/>
    <property type="match status" value="1"/>
</dbReference>
<dbReference type="SUPFAM" id="SSF116734">
    <property type="entry name" value="DNA methylase specificity domain"/>
    <property type="match status" value="2"/>
</dbReference>
<feature type="region of interest" description="Disordered" evidence="4">
    <location>
        <begin position="25"/>
        <end position="44"/>
    </location>
</feature>